<reference evidence="2 3" key="1">
    <citation type="submission" date="2019-12" db="EMBL/GenBank/DDBJ databases">
        <authorList>
            <person name="Huq M.A."/>
        </authorList>
    </citation>
    <scope>NUCLEOTIDE SEQUENCE [LARGE SCALE GENOMIC DNA]</scope>
    <source>
        <strain evidence="2 3">MAH-20</strain>
    </source>
</reference>
<dbReference type="AlphaFoldDB" id="A0A6I4J0R3"/>
<organism evidence="2 3">
    <name type="scientific">Sphingomonas horti</name>
    <dbReference type="NCBI Taxonomy" id="2682842"/>
    <lineage>
        <taxon>Bacteria</taxon>
        <taxon>Pseudomonadati</taxon>
        <taxon>Pseudomonadota</taxon>
        <taxon>Alphaproteobacteria</taxon>
        <taxon>Sphingomonadales</taxon>
        <taxon>Sphingomonadaceae</taxon>
        <taxon>Sphingomonas</taxon>
    </lineage>
</organism>
<evidence type="ECO:0000313" key="2">
    <source>
        <dbReference type="EMBL" id="MVO78150.1"/>
    </source>
</evidence>
<gene>
    <name evidence="2" type="ORF">GON01_09410</name>
</gene>
<protein>
    <submittedName>
        <fullName evidence="2">Uncharacterized protein</fullName>
    </submittedName>
</protein>
<keyword evidence="3" id="KW-1185">Reference proteome</keyword>
<sequence length="328" mass="33660">MRVGPVAFLFIVAAGWAGLRAVMLWPESDYVQASPRRIAWQPALTAPSPAGGSARAMAGAVSLPIAVARTDRPTRSTSGTPADPTAPLPDRSEAATASAAVPRRFIAPSFPPGPTAARDRERLGLTVWTIVRGEAGPGLASAGQLGGSQAGVRARYDLGSGFAAAVRLSGPLRSRLGNEAAVALDWRPARRIPVTVSIERRAGLDGGGRDAFAAGVFGGGAVALPLQVRLDGYAQAGLVGTKRRDAYVDAAFRAERTLAGSARFRLAAGAGAWGGAQPGVSRLDLGPQLVAHAPVRNGSLRLAAEWRFRVAGRAQPGSGPALSIGADF</sequence>
<evidence type="ECO:0000313" key="3">
    <source>
        <dbReference type="Proteomes" id="UP000441389"/>
    </source>
</evidence>
<feature type="region of interest" description="Disordered" evidence="1">
    <location>
        <begin position="69"/>
        <end position="98"/>
    </location>
</feature>
<evidence type="ECO:0000256" key="1">
    <source>
        <dbReference type="SAM" id="MobiDB-lite"/>
    </source>
</evidence>
<proteinExistence type="predicted"/>
<dbReference type="EMBL" id="WQMS01000011">
    <property type="protein sequence ID" value="MVO78150.1"/>
    <property type="molecule type" value="Genomic_DNA"/>
</dbReference>
<comment type="caution">
    <text evidence="2">The sequence shown here is derived from an EMBL/GenBank/DDBJ whole genome shotgun (WGS) entry which is preliminary data.</text>
</comment>
<name>A0A6I4J0R3_9SPHN</name>
<accession>A0A6I4J0R3</accession>
<dbReference type="RefSeq" id="WP_157027124.1">
    <property type="nucleotide sequence ID" value="NZ_WQMS01000011.1"/>
</dbReference>
<dbReference type="Proteomes" id="UP000441389">
    <property type="component" value="Unassembled WGS sequence"/>
</dbReference>